<keyword evidence="7" id="KW-0813">Transport</keyword>
<comment type="similarity">
    <text evidence="7">Belongs to the TRAP transporter large permease family.</text>
</comment>
<dbReference type="PANTHER" id="PTHR33362:SF5">
    <property type="entry name" value="C4-DICARBOXYLATE TRAP TRANSPORTER LARGE PERMEASE PROTEIN DCTM"/>
    <property type="match status" value="1"/>
</dbReference>
<proteinExistence type="inferred from homology"/>
<name>A0A2R8BW19_9RHOB</name>
<evidence type="ECO:0000256" key="3">
    <source>
        <dbReference type="ARBA" id="ARBA00022519"/>
    </source>
</evidence>
<evidence type="ECO:0000259" key="8">
    <source>
        <dbReference type="Pfam" id="PF06808"/>
    </source>
</evidence>
<dbReference type="InterPro" id="IPR004681">
    <property type="entry name" value="TRAP_DctM"/>
</dbReference>
<evidence type="ECO:0000256" key="1">
    <source>
        <dbReference type="ARBA" id="ARBA00004429"/>
    </source>
</evidence>
<feature type="transmembrane region" description="Helical" evidence="7">
    <location>
        <begin position="281"/>
        <end position="303"/>
    </location>
</feature>
<evidence type="ECO:0000256" key="4">
    <source>
        <dbReference type="ARBA" id="ARBA00022692"/>
    </source>
</evidence>
<protein>
    <recommendedName>
        <fullName evidence="7">TRAP transporter large permease protein</fullName>
    </recommendedName>
</protein>
<reference evidence="9 10" key="1">
    <citation type="submission" date="2018-03" db="EMBL/GenBank/DDBJ databases">
        <authorList>
            <person name="Keele B.F."/>
        </authorList>
    </citation>
    <scope>NUCLEOTIDE SEQUENCE [LARGE SCALE GENOMIC DNA]</scope>
    <source>
        <strain evidence="9 10">CECT 8504</strain>
    </source>
</reference>
<evidence type="ECO:0000256" key="6">
    <source>
        <dbReference type="ARBA" id="ARBA00023136"/>
    </source>
</evidence>
<dbReference type="GO" id="GO:0005886">
    <property type="term" value="C:plasma membrane"/>
    <property type="evidence" value="ECO:0007669"/>
    <property type="project" value="UniProtKB-SubCell"/>
</dbReference>
<feature type="transmembrane region" description="Helical" evidence="7">
    <location>
        <begin position="101"/>
        <end position="129"/>
    </location>
</feature>
<comment type="function">
    <text evidence="7">Part of the tripartite ATP-independent periplasmic (TRAP) transport system.</text>
</comment>
<accession>A0A2R8BW19</accession>
<dbReference type="Pfam" id="PF06808">
    <property type="entry name" value="DctM"/>
    <property type="match status" value="1"/>
</dbReference>
<dbReference type="PIRSF" id="PIRSF006066">
    <property type="entry name" value="HI0050"/>
    <property type="match status" value="1"/>
</dbReference>
<feature type="transmembrane region" description="Helical" evidence="7">
    <location>
        <begin position="227"/>
        <end position="245"/>
    </location>
</feature>
<evidence type="ECO:0000256" key="7">
    <source>
        <dbReference type="RuleBase" id="RU369079"/>
    </source>
</evidence>
<dbReference type="PANTHER" id="PTHR33362">
    <property type="entry name" value="SIALIC ACID TRAP TRANSPORTER PERMEASE PROTEIN SIAT-RELATED"/>
    <property type="match status" value="1"/>
</dbReference>
<keyword evidence="2" id="KW-1003">Cell membrane</keyword>
<feature type="transmembrane region" description="Helical" evidence="7">
    <location>
        <begin position="6"/>
        <end position="39"/>
    </location>
</feature>
<evidence type="ECO:0000313" key="9">
    <source>
        <dbReference type="EMBL" id="SPJ24340.1"/>
    </source>
</evidence>
<evidence type="ECO:0000313" key="10">
    <source>
        <dbReference type="Proteomes" id="UP000244912"/>
    </source>
</evidence>
<keyword evidence="4 7" id="KW-0812">Transmembrane</keyword>
<dbReference type="NCBIfam" id="TIGR00786">
    <property type="entry name" value="dctM"/>
    <property type="match status" value="1"/>
</dbReference>
<dbReference type="GO" id="GO:0022857">
    <property type="term" value="F:transmembrane transporter activity"/>
    <property type="evidence" value="ECO:0007669"/>
    <property type="project" value="UniProtKB-UniRule"/>
</dbReference>
<evidence type="ECO:0000256" key="5">
    <source>
        <dbReference type="ARBA" id="ARBA00022989"/>
    </source>
</evidence>
<sequence length="436" mass="46656">MSPVEVGTYAIFALIALIWIGMPIGVGMLVVSFIGVTLIRNDAVAVNMMASVANDSLEEYLYAVVPLFVLMGLLVTVSNVGRDTFDVFQRMLGRISAGLGMATVFANAVFASITGISIASATVFSRIAVPEMTRHGYTRKFATGVVAGSSVLGMLIPPSLLMIVYAVLAEQSVGAMFLAGIGPGLLLSFVFCAAIAWMARRNRSFVFETDDTEDYESIGAWAVMQKFIPILALMIVVLGGLYGGFLNPTEAGAAGAAGALIIALLRRSLDRRSFWRLLVETGQITVSVLFLILAATFFSRMLALSGVPRELAEFFLGNSIGPWGFLVLYLLLIIALGCLIDSISIMLIMLPIALPVADAAGFDLIWFGVLTVVAVEMGLLTPPFGLSVYTIKSAMDDPDLKVGEIFRGTFPFVLAMAASLVILILFPSISTWITRI</sequence>
<keyword evidence="5 7" id="KW-1133">Transmembrane helix</keyword>
<feature type="transmembrane region" description="Helical" evidence="7">
    <location>
        <begin position="251"/>
        <end position="269"/>
    </location>
</feature>
<keyword evidence="3 7" id="KW-0997">Cell inner membrane</keyword>
<dbReference type="OrthoDB" id="9790209at2"/>
<dbReference type="InterPro" id="IPR010656">
    <property type="entry name" value="DctM"/>
</dbReference>
<organism evidence="9 10">
    <name type="scientific">Palleronia abyssalis</name>
    <dbReference type="NCBI Taxonomy" id="1501240"/>
    <lineage>
        <taxon>Bacteria</taxon>
        <taxon>Pseudomonadati</taxon>
        <taxon>Pseudomonadota</taxon>
        <taxon>Alphaproteobacteria</taxon>
        <taxon>Rhodobacterales</taxon>
        <taxon>Roseobacteraceae</taxon>
        <taxon>Palleronia</taxon>
    </lineage>
</organism>
<feature type="transmembrane region" description="Helical" evidence="7">
    <location>
        <begin position="141"/>
        <end position="168"/>
    </location>
</feature>
<dbReference type="RefSeq" id="WP_108894180.1">
    <property type="nucleotide sequence ID" value="NZ_ONZF01000004.1"/>
</dbReference>
<keyword evidence="10" id="KW-1185">Reference proteome</keyword>
<feature type="transmembrane region" description="Helical" evidence="7">
    <location>
        <begin position="364"/>
        <end position="385"/>
    </location>
</feature>
<dbReference type="Proteomes" id="UP000244912">
    <property type="component" value="Unassembled WGS sequence"/>
</dbReference>
<gene>
    <name evidence="9" type="primary">dctM_7</name>
    <name evidence="9" type="ORF">PAA8504_02168</name>
</gene>
<feature type="transmembrane region" description="Helical" evidence="7">
    <location>
        <begin position="60"/>
        <end position="81"/>
    </location>
</feature>
<comment type="subunit">
    <text evidence="7">The complex comprises the extracytoplasmic solute receptor protein and the two transmembrane proteins.</text>
</comment>
<feature type="transmembrane region" description="Helical" evidence="7">
    <location>
        <begin position="405"/>
        <end position="426"/>
    </location>
</feature>
<evidence type="ECO:0000256" key="2">
    <source>
        <dbReference type="ARBA" id="ARBA00022475"/>
    </source>
</evidence>
<dbReference type="EMBL" id="ONZF01000004">
    <property type="protein sequence ID" value="SPJ24340.1"/>
    <property type="molecule type" value="Genomic_DNA"/>
</dbReference>
<feature type="transmembrane region" description="Helical" evidence="7">
    <location>
        <begin position="323"/>
        <end position="352"/>
    </location>
</feature>
<dbReference type="AlphaFoldDB" id="A0A2R8BW19"/>
<keyword evidence="6 7" id="KW-0472">Membrane</keyword>
<comment type="subcellular location">
    <subcellularLocation>
        <location evidence="1 7">Cell inner membrane</location>
        <topology evidence="1 7">Multi-pass membrane protein</topology>
    </subcellularLocation>
</comment>
<feature type="domain" description="TRAP C4-dicarboxylate transport system permease DctM subunit" evidence="8">
    <location>
        <begin position="12"/>
        <end position="429"/>
    </location>
</feature>
<feature type="transmembrane region" description="Helical" evidence="7">
    <location>
        <begin position="174"/>
        <end position="197"/>
    </location>
</feature>